<proteinExistence type="predicted"/>
<comment type="caution">
    <text evidence="1">The sequence shown here is derived from an EMBL/GenBank/DDBJ whole genome shotgun (WGS) entry which is preliminary data.</text>
</comment>
<sequence length="148" mass="16672">MANYFLSILMLLALGQCHDEILPELVPQKPAYGKPFTMEPDERVELINGDSLYLELERVEDSRCPQDVVCVWMGNASVELRVGQIGRKGQKLNFCIGDCRPEPARSKHPIEVLVDGKAYEVTLLEVLPYPSEANTDTEKQVKLIVTKK</sequence>
<organism evidence="1 2">
    <name type="scientific">Pontibacter mangrovi</name>
    <dbReference type="NCBI Taxonomy" id="2589816"/>
    <lineage>
        <taxon>Bacteria</taxon>
        <taxon>Pseudomonadati</taxon>
        <taxon>Bacteroidota</taxon>
        <taxon>Cytophagia</taxon>
        <taxon>Cytophagales</taxon>
        <taxon>Hymenobacteraceae</taxon>
        <taxon>Pontibacter</taxon>
    </lineage>
</organism>
<accession>A0A501W5Q5</accession>
<keyword evidence="2" id="KW-1185">Reference proteome</keyword>
<evidence type="ECO:0000313" key="1">
    <source>
        <dbReference type="EMBL" id="TPE42611.1"/>
    </source>
</evidence>
<dbReference type="AlphaFoldDB" id="A0A501W5Q5"/>
<reference evidence="1 2" key="1">
    <citation type="submission" date="2019-06" db="EMBL/GenBank/DDBJ databases">
        <title>A novel bacterium of genus Pontibacter, isolated from marine sediment.</title>
        <authorList>
            <person name="Huang H."/>
            <person name="Mo K."/>
            <person name="Hu Y."/>
        </authorList>
    </citation>
    <scope>NUCLEOTIDE SEQUENCE [LARGE SCALE GENOMIC DNA]</scope>
    <source>
        <strain evidence="1 2">HB172049</strain>
    </source>
</reference>
<dbReference type="RefSeq" id="WP_140623078.1">
    <property type="nucleotide sequence ID" value="NZ_VFRQ01000011.1"/>
</dbReference>
<dbReference type="EMBL" id="VFRQ01000011">
    <property type="protein sequence ID" value="TPE42611.1"/>
    <property type="molecule type" value="Genomic_DNA"/>
</dbReference>
<dbReference type="Proteomes" id="UP000316727">
    <property type="component" value="Unassembled WGS sequence"/>
</dbReference>
<name>A0A501W5Q5_9BACT</name>
<protein>
    <submittedName>
        <fullName evidence="1">Uncharacterized protein</fullName>
    </submittedName>
</protein>
<evidence type="ECO:0000313" key="2">
    <source>
        <dbReference type="Proteomes" id="UP000316727"/>
    </source>
</evidence>
<gene>
    <name evidence="1" type="ORF">FJM65_17515</name>
</gene>
<dbReference type="OrthoDB" id="163809at2"/>